<protein>
    <recommendedName>
        <fullName evidence="3">Uracil-DNA glycosylase-like domain-containing protein</fullName>
    </recommendedName>
</protein>
<proteinExistence type="predicted"/>
<evidence type="ECO:0000313" key="1">
    <source>
        <dbReference type="EMBL" id="UQX10093.1"/>
    </source>
</evidence>
<gene>
    <name evidence="1" type="ORF">M5I08_18020</name>
</gene>
<reference evidence="1" key="1">
    <citation type="submission" date="2022-05" db="EMBL/GenBank/DDBJ databases">
        <title>A methanotrophic Mycobacterium dominates a cave microbial ecosystem.</title>
        <authorList>
            <person name="Van Spanning R.J.M."/>
            <person name="Guan Q."/>
            <person name="Melkonian C."/>
            <person name="Gallant J."/>
            <person name="Polerecky L."/>
            <person name="Flot J.-F."/>
            <person name="Brandt B.W."/>
            <person name="Braster M."/>
            <person name="Iturbe Espinoza P."/>
            <person name="Aerts J."/>
            <person name="Meima-Franke M."/>
            <person name="Piersma S.R."/>
            <person name="Bunduc C."/>
            <person name="Ummels R."/>
            <person name="Pain A."/>
            <person name="Fleming E.J."/>
            <person name="van der Wel N."/>
            <person name="Gherman V.D."/>
            <person name="Sarbu S.M."/>
            <person name="Bodelier P.L.E."/>
            <person name="Bitter W."/>
        </authorList>
    </citation>
    <scope>NUCLEOTIDE SEQUENCE</scope>
    <source>
        <strain evidence="1">Sulfur Cave</strain>
    </source>
</reference>
<dbReference type="Proteomes" id="UP001056610">
    <property type="component" value="Chromosome"/>
</dbReference>
<dbReference type="RefSeq" id="WP_219068657.1">
    <property type="nucleotide sequence ID" value="NZ_CAJUXY010000041.1"/>
</dbReference>
<dbReference type="EMBL" id="CP097320">
    <property type="protein sequence ID" value="UQX10093.1"/>
    <property type="molecule type" value="Genomic_DNA"/>
</dbReference>
<keyword evidence="2" id="KW-1185">Reference proteome</keyword>
<sequence>MLGNAFRVSTHRGELLQLPPEMHVRLDPRPRLTATVHPSAVLRDRTDRELAYKSLVADLRSARKGLATSTR</sequence>
<evidence type="ECO:0008006" key="3">
    <source>
        <dbReference type="Google" id="ProtNLM"/>
    </source>
</evidence>
<accession>A0ABY4QGK1</accession>
<organism evidence="1 2">
    <name type="scientific">Candidatus Mycobacterium methanotrophicum</name>
    <dbReference type="NCBI Taxonomy" id="2943498"/>
    <lineage>
        <taxon>Bacteria</taxon>
        <taxon>Bacillati</taxon>
        <taxon>Actinomycetota</taxon>
        <taxon>Actinomycetes</taxon>
        <taxon>Mycobacteriales</taxon>
        <taxon>Mycobacteriaceae</taxon>
        <taxon>Mycobacterium</taxon>
    </lineage>
</organism>
<name>A0ABY4QGK1_9MYCO</name>
<evidence type="ECO:0000313" key="2">
    <source>
        <dbReference type="Proteomes" id="UP001056610"/>
    </source>
</evidence>